<accession>A0A3E0GVV6</accession>
<keyword evidence="2" id="KW-1185">Reference proteome</keyword>
<dbReference type="SUPFAM" id="SSF52540">
    <property type="entry name" value="P-loop containing nucleoside triphosphate hydrolases"/>
    <property type="match status" value="1"/>
</dbReference>
<dbReference type="EMBL" id="QUNO01000022">
    <property type="protein sequence ID" value="REH30997.1"/>
    <property type="molecule type" value="Genomic_DNA"/>
</dbReference>
<evidence type="ECO:0000313" key="2">
    <source>
        <dbReference type="Proteomes" id="UP000256269"/>
    </source>
</evidence>
<sequence length="233" mass="25009">MPTTPDRPAPVAAAIPEPADAFVGELHWLTHTGLVRAQQPARLAPRDRNADGPAAADAPGLAPARVTLVLGDAGCGKSRLAYLLAGAARPVRWGTILPRPGQTVVSDHHPCELLATDRRRTIAHTVDSGLVRDTPHTGRLILVRSAAEHYAHLALDPSVAVFLFRVRDTAHPTDDQLRMLLGLTAQDAPHLLEHARHLADYQCLYRAPSDHLSTYGPRALLDVAAPSTVLTRG</sequence>
<dbReference type="Proteomes" id="UP000256269">
    <property type="component" value="Unassembled WGS sequence"/>
</dbReference>
<proteinExistence type="predicted"/>
<reference evidence="1 2" key="1">
    <citation type="submission" date="2018-08" db="EMBL/GenBank/DDBJ databases">
        <title>Genomic Encyclopedia of Archaeal and Bacterial Type Strains, Phase II (KMG-II): from individual species to whole genera.</title>
        <authorList>
            <person name="Goeker M."/>
        </authorList>
    </citation>
    <scope>NUCLEOTIDE SEQUENCE [LARGE SCALE GENOMIC DNA]</scope>
    <source>
        <strain evidence="1 2">DSM 45791</strain>
    </source>
</reference>
<protein>
    <submittedName>
        <fullName evidence="1">Uncharacterized protein</fullName>
    </submittedName>
</protein>
<evidence type="ECO:0000313" key="1">
    <source>
        <dbReference type="EMBL" id="REH30997.1"/>
    </source>
</evidence>
<organism evidence="1 2">
    <name type="scientific">Kutzneria buriramensis</name>
    <dbReference type="NCBI Taxonomy" id="1045776"/>
    <lineage>
        <taxon>Bacteria</taxon>
        <taxon>Bacillati</taxon>
        <taxon>Actinomycetota</taxon>
        <taxon>Actinomycetes</taxon>
        <taxon>Pseudonocardiales</taxon>
        <taxon>Pseudonocardiaceae</taxon>
        <taxon>Kutzneria</taxon>
    </lineage>
</organism>
<dbReference type="AlphaFoldDB" id="A0A3E0GVV6"/>
<comment type="caution">
    <text evidence="1">The sequence shown here is derived from an EMBL/GenBank/DDBJ whole genome shotgun (WGS) entry which is preliminary data.</text>
</comment>
<dbReference type="RefSeq" id="WP_147328884.1">
    <property type="nucleotide sequence ID" value="NZ_CP144376.1"/>
</dbReference>
<name>A0A3E0GVV6_9PSEU</name>
<dbReference type="InterPro" id="IPR027417">
    <property type="entry name" value="P-loop_NTPase"/>
</dbReference>
<gene>
    <name evidence="1" type="ORF">BCF44_12220</name>
</gene>